<dbReference type="AlphaFoldDB" id="A0A1G7L993"/>
<keyword evidence="2" id="KW-0808">Transferase</keyword>
<dbReference type="Proteomes" id="UP000182413">
    <property type="component" value="Unassembled WGS sequence"/>
</dbReference>
<sequence>MYAASIGCEVAVYGDSMAINDPGLSQEQVSGCYAESVFPEFFGIYTDSKKTKEIAQRELGFDVVYPASNLVEILGWSSYKEDEVAKYACSGFSSVASPGPYSEGPLFSIVLTTYNRPDLLRDALASVGTQTLLDFEVILINDNGAPVEHLLADYDFPITYLRQGRNKGLSAARNAGLAMARGRYIVYLDDDDIYLPNHLAVLAEAFDQHPGSVIYTGVEYVNEKLEDGQRIELGRGQPFKHEVFDRDRLFVQNYIPVNTWAHPREMLATVGEFDTDLAAFEDWDMLLRLATRYPFVHVPTVTSEVHTRPPGAGSDHMLGRERKNFPALYRELYQRYSGSASEDLKRGRQQMLASLGERPRDSLTAWLAERLPTASENRLIADYLQDHQGGPLIGVLVLDLEGQAEQLMLTLKSLLGERCLYATLRILVITPADVPAPSAADKLRFLKMTGEPLAVQINCAVEASDCQWFMLARAGDEFTQSGLMVAGVELARNPECRAVYGDQLQRLPDGSLGGAFLPGFNLDLLLSFPLVMARHWLYRRDLFLAVGGFDGEFSEAFEFEFLTRLVEQEGLVGLGHIDEPLLITNAPQLRDNPDERRVIEHHLGKRGYQARVLPGLPGRYRTHYGHVTRPLVSIILSTDVPLAALQRCADSLLEKTTYDHYELLLADSGNRADVTAWLHDVAALGDDKVRVIAAGAGLAQNRVAEQARGEYLLLLSGEAAIVNADWLDELLNHAQRPEVGVVGGKLLTANGRVAQAGLLLGLNGPSTPAFAGEPMEAAGYLHRLQVDQNYSAVGEACLMIRTEVYRQLGGMDGELAAFRDVDLCLRVREAGYLTVWAAHAIVLHEAELVSADAEAQDQFYDRYLPQLANDPAYNRNLALNGRGFDLESDVSLTWRPLSWRPSPVVLAHPADPWGCGHYRVIQPFSALKAQGLIDGTLSMGLLHVTDLERYDPDVVVLQRQIGDERLDAMRRIKRFSRAFKVYELDDYLPNLPLKSVHRDQMPRDILKSLRRGLDFVDRFVVSTQSLAEAFAGLHHDIRVIENRLPAKWWRGLENQRRRGRKPRVGWAGGISHTGDLDLIADVVKELTHEVEWVFFGMCPDKIRPYVHEIHVGVEIEKYPATLASLNLDLALAPVEQNLFNECKSNLRLLEYGACGFPVICSDLVCYRGDLPVTRVKNRFRDWVDAIRMHISDLDAAAQAGDRLRDAVYRDWMLEGENLERWRRAWMPD</sequence>
<proteinExistence type="predicted"/>
<accession>A0A1G7L993</accession>
<feature type="domain" description="Glycosyltransferase 2-like" evidence="1">
    <location>
        <begin position="108"/>
        <end position="233"/>
    </location>
</feature>
<evidence type="ECO:0000259" key="1">
    <source>
        <dbReference type="Pfam" id="PF00535"/>
    </source>
</evidence>
<dbReference type="InterPro" id="IPR050834">
    <property type="entry name" value="Glycosyltransf_2"/>
</dbReference>
<dbReference type="PANTHER" id="PTHR43685:SF2">
    <property type="entry name" value="GLYCOSYLTRANSFERASE 2-LIKE DOMAIN-CONTAINING PROTEIN"/>
    <property type="match status" value="1"/>
</dbReference>
<dbReference type="Gene3D" id="3.40.50.2000">
    <property type="entry name" value="Glycogen Phosphorylase B"/>
    <property type="match status" value="1"/>
</dbReference>
<dbReference type="Gene3D" id="3.90.550.10">
    <property type="entry name" value="Spore Coat Polysaccharide Biosynthesis Protein SpsA, Chain A"/>
    <property type="match status" value="3"/>
</dbReference>
<protein>
    <submittedName>
        <fullName evidence="2">Glycosyltransferase like family 2</fullName>
    </submittedName>
</protein>
<dbReference type="InterPro" id="IPR001173">
    <property type="entry name" value="Glyco_trans_2-like"/>
</dbReference>
<dbReference type="Pfam" id="PF00535">
    <property type="entry name" value="Glycos_transf_2"/>
    <property type="match status" value="2"/>
</dbReference>
<dbReference type="InterPro" id="IPR029044">
    <property type="entry name" value="Nucleotide-diphossugar_trans"/>
</dbReference>
<reference evidence="2 3" key="1">
    <citation type="submission" date="2016-10" db="EMBL/GenBank/DDBJ databases">
        <authorList>
            <person name="de Groot N.N."/>
        </authorList>
    </citation>
    <scope>NUCLEOTIDE SEQUENCE [LARGE SCALE GENOMIC DNA]</scope>
    <source>
        <strain evidence="2 3">JCM 10630</strain>
    </source>
</reference>
<dbReference type="SUPFAM" id="SSF53448">
    <property type="entry name" value="Nucleotide-diphospho-sugar transferases"/>
    <property type="match status" value="3"/>
</dbReference>
<dbReference type="SUPFAM" id="SSF53756">
    <property type="entry name" value="UDP-Glycosyltransferase/glycogen phosphorylase"/>
    <property type="match status" value="1"/>
</dbReference>
<evidence type="ECO:0000313" key="2">
    <source>
        <dbReference type="EMBL" id="SDF46097.1"/>
    </source>
</evidence>
<dbReference type="EMBL" id="FNAE01000008">
    <property type="protein sequence ID" value="SDF46097.1"/>
    <property type="molecule type" value="Genomic_DNA"/>
</dbReference>
<gene>
    <name evidence="2" type="ORF">SAMN05216575_10858</name>
</gene>
<feature type="domain" description="Glycosyltransferase 2-like" evidence="1">
    <location>
        <begin position="643"/>
        <end position="758"/>
    </location>
</feature>
<dbReference type="GO" id="GO:0044010">
    <property type="term" value="P:single-species biofilm formation"/>
    <property type="evidence" value="ECO:0007669"/>
    <property type="project" value="TreeGrafter"/>
</dbReference>
<organism evidence="2 3">
    <name type="scientific">Ectopseudomonas alcaliphila</name>
    <dbReference type="NCBI Taxonomy" id="101564"/>
    <lineage>
        <taxon>Bacteria</taxon>
        <taxon>Pseudomonadati</taxon>
        <taxon>Pseudomonadota</taxon>
        <taxon>Gammaproteobacteria</taxon>
        <taxon>Pseudomonadales</taxon>
        <taxon>Pseudomonadaceae</taxon>
        <taxon>Ectopseudomonas</taxon>
    </lineage>
</organism>
<name>A0A1G7L993_9GAMM</name>
<dbReference type="PANTHER" id="PTHR43685">
    <property type="entry name" value="GLYCOSYLTRANSFERASE"/>
    <property type="match status" value="1"/>
</dbReference>
<evidence type="ECO:0000313" key="3">
    <source>
        <dbReference type="Proteomes" id="UP000182413"/>
    </source>
</evidence>
<dbReference type="GO" id="GO:0016740">
    <property type="term" value="F:transferase activity"/>
    <property type="evidence" value="ECO:0007669"/>
    <property type="project" value="UniProtKB-KW"/>
</dbReference>